<dbReference type="VEuPathDB" id="FungiDB:ACLA_075040"/>
<keyword evidence="4" id="KW-1185">Reference proteome</keyword>
<dbReference type="GeneID" id="4707470"/>
<gene>
    <name evidence="3" type="ORF">ACLA_075040</name>
</gene>
<dbReference type="AlphaFoldDB" id="A1C7U5"/>
<dbReference type="eggNOG" id="ENOG502QSQN">
    <property type="taxonomic scope" value="Eukaryota"/>
</dbReference>
<dbReference type="KEGG" id="act:ACLA_075040"/>
<dbReference type="OrthoDB" id="5550464at2759"/>
<dbReference type="EMBL" id="DS027045">
    <property type="protein sequence ID" value="EAW14466.1"/>
    <property type="molecule type" value="Genomic_DNA"/>
</dbReference>
<evidence type="ECO:0000256" key="2">
    <source>
        <dbReference type="ARBA" id="ARBA00023186"/>
    </source>
</evidence>
<dbReference type="HOGENOM" id="CLU_021703_2_0_1"/>
<evidence type="ECO:0000313" key="4">
    <source>
        <dbReference type="Proteomes" id="UP000006701"/>
    </source>
</evidence>
<dbReference type="OMA" id="NWSDHAP"/>
<dbReference type="InterPro" id="IPR002669">
    <property type="entry name" value="UreD"/>
</dbReference>
<dbReference type="STRING" id="344612.A1C7U5"/>
<evidence type="ECO:0000256" key="1">
    <source>
        <dbReference type="ARBA" id="ARBA00007177"/>
    </source>
</evidence>
<dbReference type="PANTHER" id="PTHR33643:SF1">
    <property type="entry name" value="UREASE ACCESSORY PROTEIN D"/>
    <property type="match status" value="1"/>
</dbReference>
<dbReference type="GO" id="GO:0016151">
    <property type="term" value="F:nickel cation binding"/>
    <property type="evidence" value="ECO:0007669"/>
    <property type="project" value="InterPro"/>
</dbReference>
<name>A1C7U5_ASPCL</name>
<dbReference type="Proteomes" id="UP000006701">
    <property type="component" value="Unassembled WGS sequence"/>
</dbReference>
<accession>A1C7U5</accession>
<dbReference type="Pfam" id="PF01774">
    <property type="entry name" value="UreD"/>
    <property type="match status" value="1"/>
</dbReference>
<protein>
    <submittedName>
        <fullName evidence="3">Urease accessory protein UreD</fullName>
    </submittedName>
</protein>
<evidence type="ECO:0000313" key="3">
    <source>
        <dbReference type="EMBL" id="EAW14466.1"/>
    </source>
</evidence>
<reference evidence="3 4" key="1">
    <citation type="journal article" date="2008" name="PLoS Genet.">
        <title>Genomic islands in the pathogenic filamentous fungus Aspergillus fumigatus.</title>
        <authorList>
            <person name="Fedorova N.D."/>
            <person name="Khaldi N."/>
            <person name="Joardar V.S."/>
            <person name="Maiti R."/>
            <person name="Amedeo P."/>
            <person name="Anderson M.J."/>
            <person name="Crabtree J."/>
            <person name="Silva J.C."/>
            <person name="Badger J.H."/>
            <person name="Albarraq A."/>
            <person name="Angiuoli S."/>
            <person name="Bussey H."/>
            <person name="Bowyer P."/>
            <person name="Cotty P.J."/>
            <person name="Dyer P.S."/>
            <person name="Egan A."/>
            <person name="Galens K."/>
            <person name="Fraser-Liggett C.M."/>
            <person name="Haas B.J."/>
            <person name="Inman J.M."/>
            <person name="Kent R."/>
            <person name="Lemieux S."/>
            <person name="Malavazi I."/>
            <person name="Orvis J."/>
            <person name="Roemer T."/>
            <person name="Ronning C.M."/>
            <person name="Sundaram J.P."/>
            <person name="Sutton G."/>
            <person name="Turner G."/>
            <person name="Venter J.C."/>
            <person name="White O.R."/>
            <person name="Whitty B.R."/>
            <person name="Youngman P."/>
            <person name="Wolfe K.H."/>
            <person name="Goldman G.H."/>
            <person name="Wortman J.R."/>
            <person name="Jiang B."/>
            <person name="Denning D.W."/>
            <person name="Nierman W.C."/>
        </authorList>
    </citation>
    <scope>NUCLEOTIDE SEQUENCE [LARGE SCALE GENOMIC DNA]</scope>
    <source>
        <strain evidence="4">ATCC 1007 / CBS 513.65 / DSM 816 / NCTC 3887 / NRRL 1</strain>
    </source>
</reference>
<dbReference type="HAMAP" id="MF_01384">
    <property type="entry name" value="UreD"/>
    <property type="match status" value="1"/>
</dbReference>
<proteinExistence type="inferred from homology"/>
<dbReference type="RefSeq" id="XP_001275892.1">
    <property type="nucleotide sequence ID" value="XM_001275891.1"/>
</dbReference>
<keyword evidence="2" id="KW-0143">Chaperone</keyword>
<comment type="similarity">
    <text evidence="1">Belongs to the UreD family.</text>
</comment>
<dbReference type="PANTHER" id="PTHR33643">
    <property type="entry name" value="UREASE ACCESSORY PROTEIN D"/>
    <property type="match status" value="1"/>
</dbReference>
<organism evidence="3 4">
    <name type="scientific">Aspergillus clavatus (strain ATCC 1007 / CBS 513.65 / DSM 816 / NCTC 3887 / NRRL 1 / QM 1276 / 107)</name>
    <dbReference type="NCBI Taxonomy" id="344612"/>
    <lineage>
        <taxon>Eukaryota</taxon>
        <taxon>Fungi</taxon>
        <taxon>Dikarya</taxon>
        <taxon>Ascomycota</taxon>
        <taxon>Pezizomycotina</taxon>
        <taxon>Eurotiomycetes</taxon>
        <taxon>Eurotiomycetidae</taxon>
        <taxon>Eurotiales</taxon>
        <taxon>Aspergillaceae</taxon>
        <taxon>Aspergillus</taxon>
        <taxon>Aspergillus subgen. Fumigati</taxon>
    </lineage>
</organism>
<sequence length="355" mass="39352">MPIKSPFESSIAKPGQGKVVLSLLPPSVPTLTTLTYKYPLKLLPRVPGFVPQSSGLTCPSRPVHLYLLTYGGGLLPGDHIDVSITLKPRTRLVVTTPQGSTKIFKTEPTASVKGQRATAARTLPDKSRQLVDVQIESEAALCYLPDPAVPFKDSRYEQIQSFTVDTSAKDHTRSSLCVLDWVTQGRSARGENWDFHLWRGKNEVWTHDAAGKKKLLLRDSVILDDEVDAQLLEDDTETFSRNDLIRQRTRPHGIIGTLILYGPVFEHLAAFFMDRFTSQPRIGARNWSSSAPAAVETPSNADSDVTFTAARVREGFVLVKFGANDFETAKNWLGDILREEGTIRKEFGEESLACL</sequence>